<evidence type="ECO:0000256" key="5">
    <source>
        <dbReference type="ARBA" id="ARBA00022691"/>
    </source>
</evidence>
<dbReference type="InterPro" id="IPR050903">
    <property type="entry name" value="Bact_Chemotaxis_MeTrfase"/>
</dbReference>
<comment type="catalytic activity">
    <reaction evidence="1">
        <text>L-glutamyl-[protein] + S-adenosyl-L-methionine = [protein]-L-glutamate 5-O-methyl ester + S-adenosyl-L-homocysteine</text>
        <dbReference type="Rhea" id="RHEA:24452"/>
        <dbReference type="Rhea" id="RHEA-COMP:10208"/>
        <dbReference type="Rhea" id="RHEA-COMP:10311"/>
        <dbReference type="ChEBI" id="CHEBI:29973"/>
        <dbReference type="ChEBI" id="CHEBI:57856"/>
        <dbReference type="ChEBI" id="CHEBI:59789"/>
        <dbReference type="ChEBI" id="CHEBI:82795"/>
        <dbReference type="EC" id="2.1.1.80"/>
    </reaction>
</comment>
<evidence type="ECO:0000256" key="3">
    <source>
        <dbReference type="ARBA" id="ARBA00022603"/>
    </source>
</evidence>
<organism evidence="7 9">
    <name type="scientific">Acetivibrio saccincola</name>
    <dbReference type="NCBI Taxonomy" id="1677857"/>
    <lineage>
        <taxon>Bacteria</taxon>
        <taxon>Bacillati</taxon>
        <taxon>Bacillota</taxon>
        <taxon>Clostridia</taxon>
        <taxon>Eubacteriales</taxon>
        <taxon>Oscillospiraceae</taxon>
        <taxon>Acetivibrio</taxon>
    </lineage>
</organism>
<dbReference type="PANTHER" id="PTHR24422:SF19">
    <property type="entry name" value="CHEMOTAXIS PROTEIN METHYLTRANSFERASE"/>
    <property type="match status" value="1"/>
</dbReference>
<dbReference type="PRINTS" id="PR00996">
    <property type="entry name" value="CHERMTFRASE"/>
</dbReference>
<name>A0A2K9EPX6_9FIRM</name>
<dbReference type="SUPFAM" id="SSF47757">
    <property type="entry name" value="Chemotaxis receptor methyltransferase CheR, N-terminal domain"/>
    <property type="match status" value="1"/>
</dbReference>
<accession>A0A2K9EPX6</accession>
<dbReference type="Gene3D" id="1.10.155.10">
    <property type="entry name" value="Chemotaxis receptor methyltransferase CheR, N-terminal domain"/>
    <property type="match status" value="1"/>
</dbReference>
<proteinExistence type="predicted"/>
<dbReference type="KEGG" id="hsc:HVS_08200"/>
<dbReference type="RefSeq" id="WP_101301018.1">
    <property type="nucleotide sequence ID" value="NZ_CP025197.1"/>
</dbReference>
<dbReference type="Gene3D" id="3.40.50.150">
    <property type="entry name" value="Vaccinia Virus protein VP39"/>
    <property type="match status" value="1"/>
</dbReference>
<keyword evidence="4 7" id="KW-0808">Transferase</keyword>
<keyword evidence="5" id="KW-0949">S-adenosyl-L-methionine</keyword>
<dbReference type="InterPro" id="IPR022641">
    <property type="entry name" value="CheR_N"/>
</dbReference>
<dbReference type="GO" id="GO:0008983">
    <property type="term" value="F:protein-glutamate O-methyltransferase activity"/>
    <property type="evidence" value="ECO:0007669"/>
    <property type="project" value="UniProtKB-EC"/>
</dbReference>
<dbReference type="AlphaFoldDB" id="A0A2K9EPX6"/>
<dbReference type="InterPro" id="IPR036804">
    <property type="entry name" value="CheR_N_sf"/>
</dbReference>
<dbReference type="Proteomes" id="UP000233534">
    <property type="component" value="Chromosome"/>
</dbReference>
<evidence type="ECO:0000259" key="6">
    <source>
        <dbReference type="PROSITE" id="PS50123"/>
    </source>
</evidence>
<dbReference type="SUPFAM" id="SSF53335">
    <property type="entry name" value="S-adenosyl-L-methionine-dependent methyltransferases"/>
    <property type="match status" value="1"/>
</dbReference>
<evidence type="ECO:0000313" key="7">
    <source>
        <dbReference type="EMBL" id="AUG57550.1"/>
    </source>
</evidence>
<evidence type="ECO:0000256" key="2">
    <source>
        <dbReference type="ARBA" id="ARBA00012534"/>
    </source>
</evidence>
<sequence>MSMNYEGFKKEIFKLTGIDLNSYKERQMKRRLNSLISKRGFEGYQQYVEALKKDFRLYEEFMSYITINVSEFYRNPDQWVKLKEIILPMIIKENKRLKVWSAACSSGEEPYTIAMILNEFFPLEEIKIFATDLDKEILEKAKKGVYNEKSVANLPKAYLQKYFIRDGNTYHIKDQLKKCIEFKQHNLLSDEYPSNCDLIVCRNVLIYFTEEAKIEIYKKFNRALAPSGVLFVGSTEQILLYTNYNFRPVQTFFYQKERDL</sequence>
<dbReference type="Pfam" id="PF01739">
    <property type="entry name" value="CheR"/>
    <property type="match status" value="1"/>
</dbReference>
<evidence type="ECO:0000313" key="9">
    <source>
        <dbReference type="Proteomes" id="UP000233534"/>
    </source>
</evidence>
<evidence type="ECO:0000256" key="4">
    <source>
        <dbReference type="ARBA" id="ARBA00022679"/>
    </source>
</evidence>
<dbReference type="PANTHER" id="PTHR24422">
    <property type="entry name" value="CHEMOTAXIS PROTEIN METHYLTRANSFERASE"/>
    <property type="match status" value="1"/>
</dbReference>
<evidence type="ECO:0000256" key="1">
    <source>
        <dbReference type="ARBA" id="ARBA00001541"/>
    </source>
</evidence>
<dbReference type="EMBL" id="NEMB01000003">
    <property type="protein sequence ID" value="PQQ67460.1"/>
    <property type="molecule type" value="Genomic_DNA"/>
</dbReference>
<reference evidence="7 9" key="1">
    <citation type="submission" date="2017-12" db="EMBL/GenBank/DDBJ databases">
        <title>Complete genome sequence of Herbivorax saccincola GGR1, a novel Cellulosome-producing hydrolytic bacterium in a thermophilic biogas plant, established by Illumina and Nanopore MinION sequencing.</title>
        <authorList>
            <person name="Pechtl A."/>
            <person name="Ruckert C."/>
            <person name="Koeck D.E."/>
            <person name="Maus I."/>
            <person name="Winkler A."/>
            <person name="Kalinowski J."/>
            <person name="Puhler A."/>
            <person name="Schwarz W.W."/>
            <person name="Zverlov V.V."/>
            <person name="Schluter A."/>
            <person name="Liebl W."/>
        </authorList>
    </citation>
    <scope>NUCLEOTIDE SEQUENCE [LARGE SCALE GENOMIC DNA]</scope>
    <source>
        <strain evidence="7">GGR1</strain>
        <strain evidence="9">SR1</strain>
    </source>
</reference>
<protein>
    <recommendedName>
        <fullName evidence="2">protein-glutamate O-methyltransferase</fullName>
        <ecNumber evidence="2">2.1.1.80</ecNumber>
    </recommendedName>
</protein>
<dbReference type="InterPro" id="IPR029063">
    <property type="entry name" value="SAM-dependent_MTases_sf"/>
</dbReference>
<dbReference type="GO" id="GO:0032259">
    <property type="term" value="P:methylation"/>
    <property type="evidence" value="ECO:0007669"/>
    <property type="project" value="UniProtKB-KW"/>
</dbReference>
<evidence type="ECO:0000313" key="8">
    <source>
        <dbReference type="EMBL" id="PQQ67460.1"/>
    </source>
</evidence>
<dbReference type="Pfam" id="PF03705">
    <property type="entry name" value="CheR_N"/>
    <property type="match status" value="1"/>
</dbReference>
<dbReference type="OrthoDB" id="9816309at2"/>
<dbReference type="EMBL" id="CP025197">
    <property type="protein sequence ID" value="AUG57550.1"/>
    <property type="molecule type" value="Genomic_DNA"/>
</dbReference>
<dbReference type="InterPro" id="IPR000780">
    <property type="entry name" value="CheR_MeTrfase"/>
</dbReference>
<gene>
    <name evidence="7" type="primary">cheR1</name>
    <name evidence="8" type="ORF">B9R14_12370</name>
    <name evidence="7" type="ORF">HVS_08200</name>
</gene>
<dbReference type="SMART" id="SM00138">
    <property type="entry name" value="MeTrc"/>
    <property type="match status" value="1"/>
</dbReference>
<reference evidence="8 10" key="2">
    <citation type="journal article" date="2018" name="Syst. Appl. Microbiol.">
        <title>Characterization and high-quality draft genome sequence of Herbivorax saccincola A7, an anaerobic, alkaliphilic, thermophilic, cellulolytic, and xylanolytic bacterium.</title>
        <authorList>
            <person name="Aikawa S."/>
            <person name="Baramee S."/>
            <person name="Sermsathanaswadi J."/>
            <person name="Thianheng P."/>
            <person name="Tachaapaikoon C."/>
            <person name="Shikata A."/>
            <person name="Waeonukul R."/>
            <person name="Pason P."/>
            <person name="Ratanakhanokchai K."/>
            <person name="Kosugi A."/>
        </authorList>
    </citation>
    <scope>NUCLEOTIDE SEQUENCE [LARGE SCALE GENOMIC DNA]</scope>
    <source>
        <strain evidence="8 10">A7</strain>
    </source>
</reference>
<dbReference type="InterPro" id="IPR022642">
    <property type="entry name" value="CheR_C"/>
</dbReference>
<feature type="domain" description="CheR-type methyltransferase" evidence="6">
    <location>
        <begin position="1"/>
        <end position="259"/>
    </location>
</feature>
<evidence type="ECO:0000313" key="10">
    <source>
        <dbReference type="Proteomes" id="UP000239720"/>
    </source>
</evidence>
<keyword evidence="3 7" id="KW-0489">Methyltransferase</keyword>
<keyword evidence="9" id="KW-1185">Reference proteome</keyword>
<dbReference type="Proteomes" id="UP000239720">
    <property type="component" value="Unassembled WGS sequence"/>
</dbReference>
<dbReference type="EC" id="2.1.1.80" evidence="2"/>
<dbReference type="PROSITE" id="PS50123">
    <property type="entry name" value="CHER"/>
    <property type="match status" value="1"/>
</dbReference>